<gene>
    <name evidence="1" type="ORF">CTI12_AA577530</name>
</gene>
<dbReference type="AlphaFoldDB" id="A0A2U1KQX6"/>
<dbReference type="EMBL" id="PKPP01014888">
    <property type="protein sequence ID" value="PWA39164.1"/>
    <property type="molecule type" value="Genomic_DNA"/>
</dbReference>
<proteinExistence type="predicted"/>
<comment type="caution">
    <text evidence="1">The sequence shown here is derived from an EMBL/GenBank/DDBJ whole genome shotgun (WGS) entry which is preliminary data.</text>
</comment>
<protein>
    <submittedName>
        <fullName evidence="1">Nucleotide-binding alpha-beta plait domain-containing protein</fullName>
    </submittedName>
</protein>
<name>A0A2U1KQX6_ARTAN</name>
<evidence type="ECO:0000313" key="2">
    <source>
        <dbReference type="Proteomes" id="UP000245207"/>
    </source>
</evidence>
<dbReference type="Proteomes" id="UP000245207">
    <property type="component" value="Unassembled WGS sequence"/>
</dbReference>
<keyword evidence="2" id="KW-1185">Reference proteome</keyword>
<organism evidence="1 2">
    <name type="scientific">Artemisia annua</name>
    <name type="common">Sweet wormwood</name>
    <dbReference type="NCBI Taxonomy" id="35608"/>
    <lineage>
        <taxon>Eukaryota</taxon>
        <taxon>Viridiplantae</taxon>
        <taxon>Streptophyta</taxon>
        <taxon>Embryophyta</taxon>
        <taxon>Tracheophyta</taxon>
        <taxon>Spermatophyta</taxon>
        <taxon>Magnoliopsida</taxon>
        <taxon>eudicotyledons</taxon>
        <taxon>Gunneridae</taxon>
        <taxon>Pentapetalae</taxon>
        <taxon>asterids</taxon>
        <taxon>campanulids</taxon>
        <taxon>Asterales</taxon>
        <taxon>Asteraceae</taxon>
        <taxon>Asteroideae</taxon>
        <taxon>Anthemideae</taxon>
        <taxon>Artemisiinae</taxon>
        <taxon>Artemisia</taxon>
    </lineage>
</organism>
<sequence>MKKGHDKWSGDKEYIEDGIMQAVPSEHHNGVNRVNGRIQGSSGPRGRTKKIFVGGLTSTFTESDLKMRTKVLDLDPWEVDVLVFGGRGSEFAGNNTFGYSFEVRRL</sequence>
<evidence type="ECO:0000313" key="1">
    <source>
        <dbReference type="EMBL" id="PWA39164.1"/>
    </source>
</evidence>
<accession>A0A2U1KQX6</accession>
<reference evidence="1 2" key="1">
    <citation type="journal article" date="2018" name="Mol. Plant">
        <title>The genome of Artemisia annua provides insight into the evolution of Asteraceae family and artemisinin biosynthesis.</title>
        <authorList>
            <person name="Shen Q."/>
            <person name="Zhang L."/>
            <person name="Liao Z."/>
            <person name="Wang S."/>
            <person name="Yan T."/>
            <person name="Shi P."/>
            <person name="Liu M."/>
            <person name="Fu X."/>
            <person name="Pan Q."/>
            <person name="Wang Y."/>
            <person name="Lv Z."/>
            <person name="Lu X."/>
            <person name="Zhang F."/>
            <person name="Jiang W."/>
            <person name="Ma Y."/>
            <person name="Chen M."/>
            <person name="Hao X."/>
            <person name="Li L."/>
            <person name="Tang Y."/>
            <person name="Lv G."/>
            <person name="Zhou Y."/>
            <person name="Sun X."/>
            <person name="Brodelius P.E."/>
            <person name="Rose J.K.C."/>
            <person name="Tang K."/>
        </authorList>
    </citation>
    <scope>NUCLEOTIDE SEQUENCE [LARGE SCALE GENOMIC DNA]</scope>
    <source>
        <strain evidence="2">cv. Huhao1</strain>
        <tissue evidence="1">Leaf</tissue>
    </source>
</reference>
<dbReference type="STRING" id="35608.A0A2U1KQX6"/>